<comment type="caution">
    <text evidence="1">The sequence shown here is derived from an EMBL/GenBank/DDBJ whole genome shotgun (WGS) entry which is preliminary data.</text>
</comment>
<organism evidence="1 2">
    <name type="scientific">Arundinibacter roseus</name>
    <dbReference type="NCBI Taxonomy" id="2070510"/>
    <lineage>
        <taxon>Bacteria</taxon>
        <taxon>Pseudomonadati</taxon>
        <taxon>Bacteroidota</taxon>
        <taxon>Cytophagia</taxon>
        <taxon>Cytophagales</taxon>
        <taxon>Spirosomataceae</taxon>
        <taxon>Arundinibacter</taxon>
    </lineage>
</organism>
<protein>
    <submittedName>
        <fullName evidence="1">Uncharacterized protein</fullName>
    </submittedName>
</protein>
<dbReference type="AlphaFoldDB" id="A0A4V2XA31"/>
<sequence length="86" mass="10029">MEFLEKALLLKKELDTLRPLSKEQELRIMLGPTNYFILLAQNNDAVLEKRYDVQLTEQEINELVGAEMKRHTEVVKNKITNNKKTG</sequence>
<proteinExistence type="predicted"/>
<evidence type="ECO:0000313" key="1">
    <source>
        <dbReference type="EMBL" id="TDB66065.1"/>
    </source>
</evidence>
<dbReference type="RefSeq" id="WP_132117058.1">
    <property type="nucleotide sequence ID" value="NZ_SMJU01000005.1"/>
</dbReference>
<dbReference type="Proteomes" id="UP000295706">
    <property type="component" value="Unassembled WGS sequence"/>
</dbReference>
<reference evidence="1 2" key="1">
    <citation type="submission" date="2019-02" db="EMBL/GenBank/DDBJ databases">
        <title>Arundinibacter roseus gen. nov., sp. nov., a new member of the family Cytophagaceae.</title>
        <authorList>
            <person name="Szuroczki S."/>
            <person name="Khayer B."/>
            <person name="Sproer C."/>
            <person name="Toumi M."/>
            <person name="Szabo A."/>
            <person name="Felfoldi T."/>
            <person name="Schumann P."/>
            <person name="Toth E."/>
        </authorList>
    </citation>
    <scope>NUCLEOTIDE SEQUENCE [LARGE SCALE GENOMIC DNA]</scope>
    <source>
        <strain evidence="1 2">DMA-k-7a</strain>
    </source>
</reference>
<keyword evidence="2" id="KW-1185">Reference proteome</keyword>
<dbReference type="EMBL" id="SMJU01000005">
    <property type="protein sequence ID" value="TDB66065.1"/>
    <property type="molecule type" value="Genomic_DNA"/>
</dbReference>
<gene>
    <name evidence="1" type="ORF">EZE20_09925</name>
</gene>
<accession>A0A4V2XA31</accession>
<name>A0A4V2XA31_9BACT</name>
<evidence type="ECO:0000313" key="2">
    <source>
        <dbReference type="Proteomes" id="UP000295706"/>
    </source>
</evidence>